<dbReference type="InterPro" id="IPR036113">
    <property type="entry name" value="Asp/Glu-ADT_sf_sub_c"/>
</dbReference>
<dbReference type="SUPFAM" id="SSF141000">
    <property type="entry name" value="Glu-tRNAGln amidotransferase C subunit"/>
    <property type="match status" value="1"/>
</dbReference>
<comment type="similarity">
    <text evidence="1">Belongs to the GatC family.</text>
</comment>
<dbReference type="GO" id="GO:0006412">
    <property type="term" value="P:translation"/>
    <property type="evidence" value="ECO:0007669"/>
    <property type="project" value="UniProtKB-UniRule"/>
</dbReference>
<accession>A0A2R4XMN8</accession>
<keyword evidence="3" id="KW-1185">Reference proteome</keyword>
<keyword evidence="2" id="KW-0808">Transferase</keyword>
<dbReference type="Proteomes" id="UP000244571">
    <property type="component" value="Chromosome"/>
</dbReference>
<dbReference type="GO" id="GO:0005524">
    <property type="term" value="F:ATP binding"/>
    <property type="evidence" value="ECO:0007669"/>
    <property type="project" value="UniProtKB-KW"/>
</dbReference>
<keyword evidence="1" id="KW-0547">Nucleotide-binding</keyword>
<name>A0A2R4XMN8_9BURK</name>
<evidence type="ECO:0000256" key="1">
    <source>
        <dbReference type="HAMAP-Rule" id="MF_00122"/>
    </source>
</evidence>
<dbReference type="EC" id="6.3.5.-" evidence="1"/>
<dbReference type="PANTHER" id="PTHR15004:SF0">
    <property type="entry name" value="GLUTAMYL-TRNA(GLN) AMIDOTRANSFERASE SUBUNIT C, MITOCHONDRIAL"/>
    <property type="match status" value="1"/>
</dbReference>
<dbReference type="Gene3D" id="1.10.20.60">
    <property type="entry name" value="Glu-tRNAGln amidotransferase C subunit, N-terminal domain"/>
    <property type="match status" value="1"/>
</dbReference>
<dbReference type="GO" id="GO:0070681">
    <property type="term" value="P:glutaminyl-tRNAGln biosynthesis via transamidation"/>
    <property type="evidence" value="ECO:0007669"/>
    <property type="project" value="TreeGrafter"/>
</dbReference>
<dbReference type="AlphaFoldDB" id="A0A2R4XMN8"/>
<keyword evidence="1" id="KW-0436">Ligase</keyword>
<dbReference type="GO" id="GO:0050566">
    <property type="term" value="F:asparaginyl-tRNA synthase (glutamine-hydrolyzing) activity"/>
    <property type="evidence" value="ECO:0007669"/>
    <property type="project" value="RHEA"/>
</dbReference>
<dbReference type="HAMAP" id="MF_00122">
    <property type="entry name" value="GatC"/>
    <property type="match status" value="1"/>
</dbReference>
<dbReference type="OrthoDB" id="9794326at2"/>
<keyword evidence="1" id="KW-0648">Protein biosynthesis</keyword>
<comment type="catalytic activity">
    <reaction evidence="1">
        <text>L-aspartyl-tRNA(Asn) + L-glutamine + ATP + H2O = L-asparaginyl-tRNA(Asn) + L-glutamate + ADP + phosphate + 2 H(+)</text>
        <dbReference type="Rhea" id="RHEA:14513"/>
        <dbReference type="Rhea" id="RHEA-COMP:9674"/>
        <dbReference type="Rhea" id="RHEA-COMP:9677"/>
        <dbReference type="ChEBI" id="CHEBI:15377"/>
        <dbReference type="ChEBI" id="CHEBI:15378"/>
        <dbReference type="ChEBI" id="CHEBI:29985"/>
        <dbReference type="ChEBI" id="CHEBI:30616"/>
        <dbReference type="ChEBI" id="CHEBI:43474"/>
        <dbReference type="ChEBI" id="CHEBI:58359"/>
        <dbReference type="ChEBI" id="CHEBI:78515"/>
        <dbReference type="ChEBI" id="CHEBI:78516"/>
        <dbReference type="ChEBI" id="CHEBI:456216"/>
    </reaction>
</comment>
<proteinExistence type="inferred from homology"/>
<organism evidence="2 3">
    <name type="scientific">Orrella marina</name>
    <dbReference type="NCBI Taxonomy" id="2163011"/>
    <lineage>
        <taxon>Bacteria</taxon>
        <taxon>Pseudomonadati</taxon>
        <taxon>Pseudomonadota</taxon>
        <taxon>Betaproteobacteria</taxon>
        <taxon>Burkholderiales</taxon>
        <taxon>Alcaligenaceae</taxon>
        <taxon>Orrella</taxon>
    </lineage>
</organism>
<dbReference type="InterPro" id="IPR003837">
    <property type="entry name" value="GatC"/>
</dbReference>
<comment type="subunit">
    <text evidence="1">Heterotrimer of A, B and C subunits.</text>
</comment>
<dbReference type="EMBL" id="CP028901">
    <property type="protein sequence ID" value="AWB35072.1"/>
    <property type="molecule type" value="Genomic_DNA"/>
</dbReference>
<dbReference type="PANTHER" id="PTHR15004">
    <property type="entry name" value="GLUTAMYL-TRNA(GLN) AMIDOTRANSFERASE SUBUNIT C, MITOCHONDRIAL"/>
    <property type="match status" value="1"/>
</dbReference>
<dbReference type="GO" id="GO:0050567">
    <property type="term" value="F:glutaminyl-tRNA synthase (glutamine-hydrolyzing) activity"/>
    <property type="evidence" value="ECO:0007669"/>
    <property type="project" value="UniProtKB-UniRule"/>
</dbReference>
<dbReference type="NCBIfam" id="TIGR00135">
    <property type="entry name" value="gatC"/>
    <property type="match status" value="1"/>
</dbReference>
<dbReference type="KEGG" id="boz:DBV39_16545"/>
<keyword evidence="1" id="KW-0067">ATP-binding</keyword>
<evidence type="ECO:0000313" key="3">
    <source>
        <dbReference type="Proteomes" id="UP000244571"/>
    </source>
</evidence>
<sequence>MALTTEDVARIARLARLELSEEQSTLMQTELNQVLDLIETLQSVDTTGVEPLTHPLSALQDIELRLRTDEALPTNSTEARRQLMANAPAQEEGLFLVPRVIE</sequence>
<evidence type="ECO:0000313" key="2">
    <source>
        <dbReference type="EMBL" id="AWB35072.1"/>
    </source>
</evidence>
<dbReference type="RefSeq" id="WP_108622482.1">
    <property type="nucleotide sequence ID" value="NZ_CP028901.1"/>
</dbReference>
<dbReference type="Pfam" id="PF02686">
    <property type="entry name" value="GatC"/>
    <property type="match status" value="1"/>
</dbReference>
<reference evidence="2 3" key="1">
    <citation type="submission" date="2018-04" db="EMBL/GenBank/DDBJ databases">
        <title>Bordetella sp. HZ20 isolated from seawater.</title>
        <authorList>
            <person name="Sun C."/>
        </authorList>
    </citation>
    <scope>NUCLEOTIDE SEQUENCE [LARGE SCALE GENOMIC DNA]</scope>
    <source>
        <strain evidence="2 3">HZ20</strain>
    </source>
</reference>
<protein>
    <recommendedName>
        <fullName evidence="1">Aspartyl/glutamyl-tRNA(Asn/Gln) amidotransferase subunit C</fullName>
        <shortName evidence="1">Asp/Glu-ADT subunit C</shortName>
        <ecNumber evidence="1">6.3.5.-</ecNumber>
    </recommendedName>
</protein>
<dbReference type="GO" id="GO:0006450">
    <property type="term" value="P:regulation of translational fidelity"/>
    <property type="evidence" value="ECO:0007669"/>
    <property type="project" value="InterPro"/>
</dbReference>
<comment type="catalytic activity">
    <reaction evidence="1">
        <text>L-glutamyl-tRNA(Gln) + L-glutamine + ATP + H2O = L-glutaminyl-tRNA(Gln) + L-glutamate + ADP + phosphate + H(+)</text>
        <dbReference type="Rhea" id="RHEA:17521"/>
        <dbReference type="Rhea" id="RHEA-COMP:9681"/>
        <dbReference type="Rhea" id="RHEA-COMP:9684"/>
        <dbReference type="ChEBI" id="CHEBI:15377"/>
        <dbReference type="ChEBI" id="CHEBI:15378"/>
        <dbReference type="ChEBI" id="CHEBI:29985"/>
        <dbReference type="ChEBI" id="CHEBI:30616"/>
        <dbReference type="ChEBI" id="CHEBI:43474"/>
        <dbReference type="ChEBI" id="CHEBI:58359"/>
        <dbReference type="ChEBI" id="CHEBI:78520"/>
        <dbReference type="ChEBI" id="CHEBI:78521"/>
        <dbReference type="ChEBI" id="CHEBI:456216"/>
    </reaction>
</comment>
<gene>
    <name evidence="1" type="primary">gatC</name>
    <name evidence="2" type="ORF">DBV39_16545</name>
</gene>
<dbReference type="GO" id="GO:0016740">
    <property type="term" value="F:transferase activity"/>
    <property type="evidence" value="ECO:0007669"/>
    <property type="project" value="UniProtKB-KW"/>
</dbReference>
<comment type="function">
    <text evidence="1">Allows the formation of correctly charged Asn-tRNA(Asn) or Gln-tRNA(Gln) through the transamidation of misacylated Asp-tRNA(Asn) or Glu-tRNA(Gln) in organisms which lack either or both of asparaginyl-tRNA or glutaminyl-tRNA synthetases. The reaction takes place in the presence of glutamine and ATP through an activated phospho-Asp-tRNA(Asn) or phospho-Glu-tRNA(Gln).</text>
</comment>